<dbReference type="SUPFAM" id="SSF75304">
    <property type="entry name" value="Amidase signature (AS) enzymes"/>
    <property type="match status" value="1"/>
</dbReference>
<dbReference type="EMBL" id="MIKG01000010">
    <property type="protein sequence ID" value="RAO69891.1"/>
    <property type="molecule type" value="Genomic_DNA"/>
</dbReference>
<gene>
    <name evidence="6" type="ORF">BHQ10_005903</name>
</gene>
<protein>
    <recommendedName>
        <fullName evidence="5">Amidase domain-containing protein</fullName>
    </recommendedName>
</protein>
<dbReference type="AlphaFoldDB" id="A0A364L2D9"/>
<evidence type="ECO:0000313" key="6">
    <source>
        <dbReference type="EMBL" id="RAO69891.1"/>
    </source>
</evidence>
<evidence type="ECO:0000256" key="1">
    <source>
        <dbReference type="ARBA" id="ARBA00009199"/>
    </source>
</evidence>
<feature type="active site" description="Acyl-ester intermediate" evidence="3">
    <location>
        <position position="232"/>
    </location>
</feature>
<dbReference type="PANTHER" id="PTHR46072">
    <property type="entry name" value="AMIDASE-RELATED-RELATED"/>
    <property type="match status" value="1"/>
</dbReference>
<dbReference type="STRING" id="1196081.A0A364L2D9"/>
<dbReference type="Gene3D" id="3.90.1300.10">
    <property type="entry name" value="Amidase signature (AS) domain"/>
    <property type="match status" value="1"/>
</dbReference>
<evidence type="ECO:0000256" key="4">
    <source>
        <dbReference type="PIRSR" id="PIRSR001221-2"/>
    </source>
</evidence>
<dbReference type="Proteomes" id="UP000249363">
    <property type="component" value="Unassembled WGS sequence"/>
</dbReference>
<organism evidence="6 7">
    <name type="scientific">Talaromyces amestolkiae</name>
    <dbReference type="NCBI Taxonomy" id="1196081"/>
    <lineage>
        <taxon>Eukaryota</taxon>
        <taxon>Fungi</taxon>
        <taxon>Dikarya</taxon>
        <taxon>Ascomycota</taxon>
        <taxon>Pezizomycotina</taxon>
        <taxon>Eurotiomycetes</taxon>
        <taxon>Eurotiomycetidae</taxon>
        <taxon>Eurotiales</taxon>
        <taxon>Trichocomaceae</taxon>
        <taxon>Talaromyces</taxon>
        <taxon>Talaromyces sect. Talaromyces</taxon>
    </lineage>
</organism>
<name>A0A364L2D9_TALAM</name>
<feature type="binding site" evidence="4">
    <location>
        <begin position="229"/>
        <end position="232"/>
    </location>
    <ligand>
        <name>substrate</name>
    </ligand>
</feature>
<keyword evidence="7" id="KW-1185">Reference proteome</keyword>
<dbReference type="Pfam" id="PF01425">
    <property type="entry name" value="Amidase"/>
    <property type="match status" value="1"/>
</dbReference>
<dbReference type="RefSeq" id="XP_040734407.1">
    <property type="nucleotide sequence ID" value="XM_040878430.1"/>
</dbReference>
<feature type="domain" description="Amidase" evidence="5">
    <location>
        <begin position="77"/>
        <end position="532"/>
    </location>
</feature>
<dbReference type="GO" id="GO:0016787">
    <property type="term" value="F:hydrolase activity"/>
    <property type="evidence" value="ECO:0007669"/>
    <property type="project" value="UniProtKB-KW"/>
</dbReference>
<proteinExistence type="inferred from homology"/>
<dbReference type="PANTHER" id="PTHR46072:SF2">
    <property type="entry name" value="AMIDASE (EUROFUNG)"/>
    <property type="match status" value="1"/>
</dbReference>
<evidence type="ECO:0000256" key="2">
    <source>
        <dbReference type="ARBA" id="ARBA00022801"/>
    </source>
</evidence>
<reference evidence="6 7" key="1">
    <citation type="journal article" date="2017" name="Biotechnol. Biofuels">
        <title>Differential beta-glucosidase expression as a function of carbon source availability in Talaromyces amestolkiae: a genomic and proteomic approach.</title>
        <authorList>
            <person name="de Eugenio L.I."/>
            <person name="Mendez-Liter J.A."/>
            <person name="Nieto-Dominguez M."/>
            <person name="Alonso L."/>
            <person name="Gil-Munoz J."/>
            <person name="Barriuso J."/>
            <person name="Prieto A."/>
            <person name="Martinez M.J."/>
        </authorList>
    </citation>
    <scope>NUCLEOTIDE SEQUENCE [LARGE SCALE GENOMIC DNA]</scope>
    <source>
        <strain evidence="6 7">CIB</strain>
    </source>
</reference>
<evidence type="ECO:0000256" key="3">
    <source>
        <dbReference type="PIRSR" id="PIRSR001221-1"/>
    </source>
</evidence>
<keyword evidence="2" id="KW-0378">Hydrolase</keyword>
<dbReference type="PIRSF" id="PIRSF001221">
    <property type="entry name" value="Amidase_fungi"/>
    <property type="match status" value="1"/>
</dbReference>
<feature type="binding site" evidence="4">
    <location>
        <position position="182"/>
    </location>
    <ligand>
        <name>substrate</name>
    </ligand>
</feature>
<sequence length="546" mass="61139">MDNPRTWEEIVSQKIKLRDQALQDYLVNDTDQRIPSIANVDRRSCLAGEPIVQEITDIRSVPNLLSLLRERKYTAEDVVTAYIRRAVVAHQLTNSITEVVFEGALKQARELDSNFMKTGKLKGPLHGIPITLKDQFDIKGVDSTLGYVGRCFQPATEDAVLVQLLKNMGAVIIAKTNLPQSIMWAETENPLWGLTVNPRNPEFTSGGSTGGEAALLALHGSILGFGTDIGGSIRIPQAINGLYGFKPSSHRLPYYGVAVSTEGQEHVPSSIGPMARDLETICYISRSLADSKPWDLDPRCSPLPWNENAFEEIQSRPMVIGLIVDDGVVKIHPPIERALLALADKLQAQGHEIVEWDTSDHLQYMQLMDRYYSADGFEDVIRDVTRAGEPFIPHVRSLISRGSAISVYQYWQLNKEKFELQKKYLSKWNSMRSSSGKLVDVLLSPVLPHAAVPHRALRWVGYTKVWNLLDYPAISFPVDEVRKGVDSMPDVPYSPRNANDAWNWSQFDINSMDGHPVNLQVIGKRFEEEKVLGATTIIEKIWKTGN</sequence>
<accession>A0A364L2D9</accession>
<comment type="caution">
    <text evidence="6">The sequence shown here is derived from an EMBL/GenBank/DDBJ whole genome shotgun (WGS) entry which is preliminary data.</text>
</comment>
<feature type="binding site" evidence="4">
    <location>
        <position position="208"/>
    </location>
    <ligand>
        <name>substrate</name>
    </ligand>
</feature>
<feature type="active site" description="Charge relay system" evidence="3">
    <location>
        <position position="208"/>
    </location>
</feature>
<dbReference type="GeneID" id="63795119"/>
<evidence type="ECO:0000259" key="5">
    <source>
        <dbReference type="Pfam" id="PF01425"/>
    </source>
</evidence>
<evidence type="ECO:0000313" key="7">
    <source>
        <dbReference type="Proteomes" id="UP000249363"/>
    </source>
</evidence>
<dbReference type="InterPro" id="IPR036928">
    <property type="entry name" value="AS_sf"/>
</dbReference>
<feature type="active site" description="Charge relay system" evidence="3">
    <location>
        <position position="133"/>
    </location>
</feature>
<dbReference type="InterPro" id="IPR023631">
    <property type="entry name" value="Amidase_dom"/>
</dbReference>
<comment type="similarity">
    <text evidence="1">Belongs to the amidase family.</text>
</comment>
<dbReference type="OrthoDB" id="6428749at2759"/>